<organism evidence="2 3">
    <name type="scientific">Mycobacterium phage Julie1</name>
    <dbReference type="NCBI Taxonomy" id="1463812"/>
    <lineage>
        <taxon>Viruses</taxon>
        <taxon>Duplodnaviria</taxon>
        <taxon>Heunggongvirae</taxon>
        <taxon>Uroviricota</taxon>
        <taxon>Caudoviricetes</taxon>
        <taxon>Bclasvirinae</taxon>
        <taxon>Julieunavirus</taxon>
        <taxon>Julieunavirus julie1</taxon>
    </lineage>
</organism>
<sequence>MTTDLIIQMMGGAGLLSGVAALLSYVNARGRGRAQASAEAYCAYRTFIETAIDGRDYQVTEEVPVAGRQPRPRPEVLEPNSQVRDWCQGCGNIPLRRLMNWTESGLYRCRTCRGEPPTGLQNPPLRPPKGGGGVVTG</sequence>
<feature type="region of interest" description="Disordered" evidence="1">
    <location>
        <begin position="117"/>
        <end position="137"/>
    </location>
</feature>
<evidence type="ECO:0000313" key="3">
    <source>
        <dbReference type="Proteomes" id="UP000203096"/>
    </source>
</evidence>
<dbReference type="GeneID" id="18505936"/>
<evidence type="ECO:0000313" key="2">
    <source>
        <dbReference type="EMBL" id="AHJ88572.1"/>
    </source>
</evidence>
<dbReference type="KEGG" id="vg:18505936"/>
<dbReference type="EMBL" id="KJ433976">
    <property type="protein sequence ID" value="AHJ88572.1"/>
    <property type="molecule type" value="Genomic_DNA"/>
</dbReference>
<accession>W8EB83</accession>
<keyword evidence="3" id="KW-1185">Reference proteome</keyword>
<dbReference type="RefSeq" id="YP_009009272.1">
    <property type="nucleotide sequence ID" value="NC_023600.1"/>
</dbReference>
<evidence type="ECO:0000256" key="1">
    <source>
        <dbReference type="SAM" id="MobiDB-lite"/>
    </source>
</evidence>
<proteinExistence type="predicted"/>
<dbReference type="Proteomes" id="UP000203096">
    <property type="component" value="Segment"/>
</dbReference>
<name>W8EB83_9CAUD</name>
<reference evidence="2 3" key="1">
    <citation type="journal article" date="2014" name="Genome Announc.">
        <title>Complete genome sequences of nine mycobacteriophages.</title>
        <authorList>
            <person name="Franceschelli J.J."/>
            <person name="Suarez C.A."/>
            <person name="Teran L."/>
            <person name="Raya R.R."/>
            <person name="Morbidoni H.R."/>
        </authorList>
    </citation>
    <scope>NUCLEOTIDE SEQUENCE [LARGE SCALE GENOMIC DNA]</scope>
</reference>
<protein>
    <submittedName>
        <fullName evidence="2">Uncharacterized protein</fullName>
    </submittedName>
</protein>
<gene>
    <name evidence="2" type="ORF">Jolie1_072</name>
</gene>